<feature type="compositionally biased region" description="Basic and acidic residues" evidence="1">
    <location>
        <begin position="210"/>
        <end position="221"/>
    </location>
</feature>
<name>A0A8T0K3J8_PHAAN</name>
<proteinExistence type="predicted"/>
<sequence length="221" mass="24288">MDPCPFVHPIQSSSLSPPRPPLLDTTTSDPAFHLDFNVLRRLSRKPLILVLSVYNNPLDRSCWVHNAKLLDWIHHVPVLVADFAQGELQTNVIGGKDFFHSELYKEDSATVVPVNYAVSPHELTLRLHQVIQSRLEGRVNTYALLLNLLIQESCNLEPAAAEGIGVRKGSGEINDGENEEERLSGQATKGGEIEVRGWGGGGGVRSGGRGGEREEGRMEHT</sequence>
<feature type="region of interest" description="Disordered" evidence="1">
    <location>
        <begin position="1"/>
        <end position="22"/>
    </location>
</feature>
<dbReference type="Proteomes" id="UP000743370">
    <property type="component" value="Unassembled WGS sequence"/>
</dbReference>
<reference evidence="2 3" key="1">
    <citation type="submission" date="2020-05" db="EMBL/GenBank/DDBJ databases">
        <title>Vigna angularis (adzuki bean) Var. LongXiaoDou No. 4 denovo assembly.</title>
        <authorList>
            <person name="Xiang H."/>
        </authorList>
    </citation>
    <scope>NUCLEOTIDE SEQUENCE [LARGE SCALE GENOMIC DNA]</scope>
    <source>
        <tissue evidence="2">Leaf</tissue>
    </source>
</reference>
<protein>
    <submittedName>
        <fullName evidence="2">Uncharacterized protein</fullName>
    </submittedName>
</protein>
<feature type="region of interest" description="Disordered" evidence="1">
    <location>
        <begin position="167"/>
        <end position="221"/>
    </location>
</feature>
<evidence type="ECO:0000313" key="3">
    <source>
        <dbReference type="Proteomes" id="UP000743370"/>
    </source>
</evidence>
<dbReference type="EMBL" id="JABFOF010000007">
    <property type="protein sequence ID" value="KAG2391694.1"/>
    <property type="molecule type" value="Genomic_DNA"/>
</dbReference>
<evidence type="ECO:0000256" key="1">
    <source>
        <dbReference type="SAM" id="MobiDB-lite"/>
    </source>
</evidence>
<feature type="compositionally biased region" description="Low complexity" evidence="1">
    <location>
        <begin position="12"/>
        <end position="22"/>
    </location>
</feature>
<comment type="caution">
    <text evidence="2">The sequence shown here is derived from an EMBL/GenBank/DDBJ whole genome shotgun (WGS) entry which is preliminary data.</text>
</comment>
<feature type="compositionally biased region" description="Gly residues" evidence="1">
    <location>
        <begin position="197"/>
        <end position="209"/>
    </location>
</feature>
<dbReference type="AlphaFoldDB" id="A0A8T0K3J8"/>
<gene>
    <name evidence="2" type="ORF">HKW66_Vig0125450</name>
</gene>
<evidence type="ECO:0000313" key="2">
    <source>
        <dbReference type="EMBL" id="KAG2391694.1"/>
    </source>
</evidence>
<organism evidence="2 3">
    <name type="scientific">Phaseolus angularis</name>
    <name type="common">Azuki bean</name>
    <name type="synonym">Vigna angularis</name>
    <dbReference type="NCBI Taxonomy" id="3914"/>
    <lineage>
        <taxon>Eukaryota</taxon>
        <taxon>Viridiplantae</taxon>
        <taxon>Streptophyta</taxon>
        <taxon>Embryophyta</taxon>
        <taxon>Tracheophyta</taxon>
        <taxon>Spermatophyta</taxon>
        <taxon>Magnoliopsida</taxon>
        <taxon>eudicotyledons</taxon>
        <taxon>Gunneridae</taxon>
        <taxon>Pentapetalae</taxon>
        <taxon>rosids</taxon>
        <taxon>fabids</taxon>
        <taxon>Fabales</taxon>
        <taxon>Fabaceae</taxon>
        <taxon>Papilionoideae</taxon>
        <taxon>50 kb inversion clade</taxon>
        <taxon>NPAAA clade</taxon>
        <taxon>indigoferoid/millettioid clade</taxon>
        <taxon>Phaseoleae</taxon>
        <taxon>Vigna</taxon>
    </lineage>
</organism>
<accession>A0A8T0K3J8</accession>